<dbReference type="EMBL" id="CP033433">
    <property type="protein sequence ID" value="AYQ72101.1"/>
    <property type="molecule type" value="Genomic_DNA"/>
</dbReference>
<proteinExistence type="predicted"/>
<protein>
    <submittedName>
        <fullName evidence="1">Cell division protein</fullName>
    </submittedName>
</protein>
<dbReference type="GO" id="GO:0051301">
    <property type="term" value="P:cell division"/>
    <property type="evidence" value="ECO:0007669"/>
    <property type="project" value="UniProtKB-KW"/>
</dbReference>
<organism evidence="1 2">
    <name type="scientific">Cohnella candidum</name>
    <dbReference type="NCBI Taxonomy" id="2674991"/>
    <lineage>
        <taxon>Bacteria</taxon>
        <taxon>Bacillati</taxon>
        <taxon>Bacillota</taxon>
        <taxon>Bacilli</taxon>
        <taxon>Bacillales</taxon>
        <taxon>Paenibacillaceae</taxon>
        <taxon>Cohnella</taxon>
    </lineage>
</organism>
<reference evidence="1 2" key="1">
    <citation type="submission" date="2018-10" db="EMBL/GenBank/DDBJ databases">
        <title>Genome Sequence of Cohnella sp.</title>
        <authorList>
            <person name="Srinivasan S."/>
            <person name="Kim M.K."/>
        </authorList>
    </citation>
    <scope>NUCLEOTIDE SEQUENCE [LARGE SCALE GENOMIC DNA]</scope>
    <source>
        <strain evidence="1 2">18JY8-7</strain>
    </source>
</reference>
<keyword evidence="2" id="KW-1185">Reference proteome</keyword>
<evidence type="ECO:0000313" key="1">
    <source>
        <dbReference type="EMBL" id="AYQ72101.1"/>
    </source>
</evidence>
<dbReference type="RefSeq" id="WP_123040161.1">
    <property type="nucleotide sequence ID" value="NZ_CP033433.1"/>
</dbReference>
<dbReference type="SUPFAM" id="SSF55961">
    <property type="entry name" value="Bet v1-like"/>
    <property type="match status" value="1"/>
</dbReference>
<keyword evidence="1" id="KW-0131">Cell cycle</keyword>
<dbReference type="InterPro" id="IPR019587">
    <property type="entry name" value="Polyketide_cyclase/dehydratase"/>
</dbReference>
<evidence type="ECO:0000313" key="2">
    <source>
        <dbReference type="Proteomes" id="UP000269097"/>
    </source>
</evidence>
<dbReference type="Gene3D" id="3.30.530.20">
    <property type="match status" value="1"/>
</dbReference>
<gene>
    <name evidence="1" type="ORF">EAV92_05665</name>
</gene>
<dbReference type="AlphaFoldDB" id="A0A3G3JW74"/>
<dbReference type="InterPro" id="IPR023393">
    <property type="entry name" value="START-like_dom_sf"/>
</dbReference>
<dbReference type="Pfam" id="PF10604">
    <property type="entry name" value="Polyketide_cyc2"/>
    <property type="match status" value="1"/>
</dbReference>
<dbReference type="CDD" id="cd07820">
    <property type="entry name" value="SRPBCC_3"/>
    <property type="match status" value="1"/>
</dbReference>
<dbReference type="KEGG" id="coh:EAV92_05665"/>
<name>A0A3G3JW74_9BACL</name>
<accession>A0A3G3JW74</accession>
<keyword evidence="1" id="KW-0132">Cell division</keyword>
<sequence>MLRVETHVDIAAPIERCFDLATNIDVHTRTVWKHTREKAVGGVVSGMIDSGETVTFEATHLGVRQRLTSKITEYRRPYMFVDEMQKGAFKRLRHIHEFETHGSMTRMKDTLEFEAPLGILGRIAERLVLKTYMRRFLKHRNRQLKELAEKEDSQ</sequence>
<dbReference type="Proteomes" id="UP000269097">
    <property type="component" value="Chromosome"/>
</dbReference>